<name>A0ABT8TLZ7_9ACTN</name>
<evidence type="ECO:0000313" key="2">
    <source>
        <dbReference type="EMBL" id="MDO3394989.1"/>
    </source>
</evidence>
<protein>
    <submittedName>
        <fullName evidence="2">DUF2752 domain-containing protein</fullName>
    </submittedName>
</protein>
<dbReference type="Pfam" id="PF10825">
    <property type="entry name" value="DUF2752"/>
    <property type="match status" value="1"/>
</dbReference>
<keyword evidence="3" id="KW-1185">Reference proteome</keyword>
<accession>A0ABT8TLZ7</accession>
<evidence type="ECO:0000256" key="1">
    <source>
        <dbReference type="SAM" id="Phobius"/>
    </source>
</evidence>
<organism evidence="2 3">
    <name type="scientific">Nocardioides cremeus</name>
    <dbReference type="NCBI Taxonomy" id="3058044"/>
    <lineage>
        <taxon>Bacteria</taxon>
        <taxon>Bacillati</taxon>
        <taxon>Actinomycetota</taxon>
        <taxon>Actinomycetes</taxon>
        <taxon>Propionibacteriales</taxon>
        <taxon>Nocardioidaceae</taxon>
        <taxon>Nocardioides</taxon>
    </lineage>
</organism>
<sequence length="146" mass="15068">MSVLAPTAPPPTRRERVRAPALTIGALALTTLALRLRDPHVGGSWGICPSAALGFWCPGCGGLRAVNDLTHGDVASAASSNLLLVVAMPVVVALLALWAVSRWRSRAMPRLQARAASVVLVAGLGVVGAFTLLRNLPLPAGAWLAP</sequence>
<keyword evidence="1" id="KW-0472">Membrane</keyword>
<proteinExistence type="predicted"/>
<dbReference type="EMBL" id="JAULSC010000003">
    <property type="protein sequence ID" value="MDO3394989.1"/>
    <property type="molecule type" value="Genomic_DNA"/>
</dbReference>
<gene>
    <name evidence="2" type="ORF">QWJ41_04625</name>
</gene>
<comment type="caution">
    <text evidence="2">The sequence shown here is derived from an EMBL/GenBank/DDBJ whole genome shotgun (WGS) entry which is preliminary data.</text>
</comment>
<dbReference type="InterPro" id="IPR021215">
    <property type="entry name" value="DUF2752"/>
</dbReference>
<dbReference type="RefSeq" id="WP_302706003.1">
    <property type="nucleotide sequence ID" value="NZ_JAULSC010000003.1"/>
</dbReference>
<reference evidence="2" key="1">
    <citation type="submission" date="2023-06" db="EMBL/GenBank/DDBJ databases">
        <title>Genome sequence of Nocardioides sp. SOB44.</title>
        <authorList>
            <person name="Zhang G."/>
        </authorList>
    </citation>
    <scope>NUCLEOTIDE SEQUENCE</scope>
    <source>
        <strain evidence="2">SOB44</strain>
    </source>
</reference>
<evidence type="ECO:0000313" key="3">
    <source>
        <dbReference type="Proteomes" id="UP001168363"/>
    </source>
</evidence>
<keyword evidence="1" id="KW-0812">Transmembrane</keyword>
<keyword evidence="1" id="KW-1133">Transmembrane helix</keyword>
<feature type="transmembrane region" description="Helical" evidence="1">
    <location>
        <begin position="113"/>
        <end position="133"/>
    </location>
</feature>
<dbReference type="Proteomes" id="UP001168363">
    <property type="component" value="Unassembled WGS sequence"/>
</dbReference>
<feature type="transmembrane region" description="Helical" evidence="1">
    <location>
        <begin position="82"/>
        <end position="101"/>
    </location>
</feature>